<name>X1T3A4_9ZZZZ</name>
<reference evidence="5" key="1">
    <citation type="journal article" date="2014" name="Front. Microbiol.">
        <title>High frequency of phylogenetically diverse reductive dehalogenase-homologous genes in deep subseafloor sedimentary metagenomes.</title>
        <authorList>
            <person name="Kawai M."/>
            <person name="Futagami T."/>
            <person name="Toyoda A."/>
            <person name="Takaki Y."/>
            <person name="Nishi S."/>
            <person name="Hori S."/>
            <person name="Arai W."/>
            <person name="Tsubouchi T."/>
            <person name="Morono Y."/>
            <person name="Uchiyama I."/>
            <person name="Ito T."/>
            <person name="Fujiyama A."/>
            <person name="Inagaki F."/>
            <person name="Takami H."/>
        </authorList>
    </citation>
    <scope>NUCLEOTIDE SEQUENCE</scope>
    <source>
        <strain evidence="5">Expedition CK06-06</strain>
    </source>
</reference>
<organism evidence="5">
    <name type="scientific">marine sediment metagenome</name>
    <dbReference type="NCBI Taxonomy" id="412755"/>
    <lineage>
        <taxon>unclassified sequences</taxon>
        <taxon>metagenomes</taxon>
        <taxon>ecological metagenomes</taxon>
    </lineage>
</organism>
<comment type="caution">
    <text evidence="5">The sequence shown here is derived from an EMBL/GenBank/DDBJ whole genome shotgun (WGS) entry which is preliminary data.</text>
</comment>
<evidence type="ECO:0000259" key="4">
    <source>
        <dbReference type="Pfam" id="PF00082"/>
    </source>
</evidence>
<keyword evidence="3" id="KW-0720">Serine protease</keyword>
<evidence type="ECO:0000256" key="1">
    <source>
        <dbReference type="ARBA" id="ARBA00022670"/>
    </source>
</evidence>
<keyword evidence="1" id="KW-0645">Protease</keyword>
<evidence type="ECO:0000313" key="5">
    <source>
        <dbReference type="EMBL" id="GAI99698.1"/>
    </source>
</evidence>
<dbReference type="PANTHER" id="PTHR42884">
    <property type="entry name" value="PROPROTEIN CONVERTASE SUBTILISIN/KEXIN-RELATED"/>
    <property type="match status" value="1"/>
</dbReference>
<dbReference type="GO" id="GO:0016020">
    <property type="term" value="C:membrane"/>
    <property type="evidence" value="ECO:0007669"/>
    <property type="project" value="TreeGrafter"/>
</dbReference>
<gene>
    <name evidence="5" type="ORF">S12H4_31666</name>
</gene>
<feature type="non-terminal residue" evidence="5">
    <location>
        <position position="1"/>
    </location>
</feature>
<keyword evidence="2" id="KW-0378">Hydrolase</keyword>
<feature type="domain" description="Peptidase S8/S53" evidence="4">
    <location>
        <begin position="216"/>
        <end position="275"/>
    </location>
</feature>
<dbReference type="Pfam" id="PF00082">
    <property type="entry name" value="Peptidase_S8"/>
    <property type="match status" value="1"/>
</dbReference>
<dbReference type="InterPro" id="IPR022398">
    <property type="entry name" value="Peptidase_S8_His-AS"/>
</dbReference>
<feature type="non-terminal residue" evidence="5">
    <location>
        <position position="277"/>
    </location>
</feature>
<sequence>EEKVVTIEGKYQGWKGGFGSPPVTRSDWLVQDATGWLYVTGKPAGLDPLSDVGRPIKVTGLVKITKGGEPYLYAQEIVIKAGKASALLLLQIDLREKQLAAPTPERLEQMKAMGMRTENLGMQRIFIHLAQEPTASQIDELEAMGITPYPDSWIPPVGGHPTGFIAADMPVDKLDELAGKDYVVRLDTAEQVLEPQNDLAAIKINADDVWGSGYDGTGVRIAVVDSGLDTTHPDIPAPVASKDYSNWPVLDDTIANTVSGHGTHVAGSAVGRGTQSA</sequence>
<dbReference type="PROSITE" id="PS00137">
    <property type="entry name" value="SUBTILASE_HIS"/>
    <property type="match status" value="1"/>
</dbReference>
<dbReference type="PANTHER" id="PTHR42884:SF14">
    <property type="entry name" value="NEUROENDOCRINE CONVERTASE 1"/>
    <property type="match status" value="1"/>
</dbReference>
<dbReference type="PROSITE" id="PS51892">
    <property type="entry name" value="SUBTILASE"/>
    <property type="match status" value="1"/>
</dbReference>
<dbReference type="InterPro" id="IPR036852">
    <property type="entry name" value="Peptidase_S8/S53_dom_sf"/>
</dbReference>
<evidence type="ECO:0000256" key="3">
    <source>
        <dbReference type="ARBA" id="ARBA00022825"/>
    </source>
</evidence>
<dbReference type="InterPro" id="IPR000209">
    <property type="entry name" value="Peptidase_S8/S53_dom"/>
</dbReference>
<dbReference type="GO" id="GO:0004252">
    <property type="term" value="F:serine-type endopeptidase activity"/>
    <property type="evidence" value="ECO:0007669"/>
    <property type="project" value="InterPro"/>
</dbReference>
<dbReference type="PRINTS" id="PR00723">
    <property type="entry name" value="SUBTILISIN"/>
</dbReference>
<protein>
    <recommendedName>
        <fullName evidence="4">Peptidase S8/S53 domain-containing protein</fullName>
    </recommendedName>
</protein>
<accession>X1T3A4</accession>
<dbReference type="GO" id="GO:0016485">
    <property type="term" value="P:protein processing"/>
    <property type="evidence" value="ECO:0007669"/>
    <property type="project" value="TreeGrafter"/>
</dbReference>
<dbReference type="PROSITE" id="PS00136">
    <property type="entry name" value="SUBTILASE_ASP"/>
    <property type="match status" value="1"/>
</dbReference>
<dbReference type="SUPFAM" id="SSF52743">
    <property type="entry name" value="Subtilisin-like"/>
    <property type="match status" value="1"/>
</dbReference>
<dbReference type="InterPro" id="IPR023827">
    <property type="entry name" value="Peptidase_S8_Asp-AS"/>
</dbReference>
<dbReference type="AlphaFoldDB" id="X1T3A4"/>
<evidence type="ECO:0000256" key="2">
    <source>
        <dbReference type="ARBA" id="ARBA00022801"/>
    </source>
</evidence>
<dbReference type="Gene3D" id="3.40.50.200">
    <property type="entry name" value="Peptidase S8/S53 domain"/>
    <property type="match status" value="1"/>
</dbReference>
<proteinExistence type="predicted"/>
<dbReference type="InterPro" id="IPR015500">
    <property type="entry name" value="Peptidase_S8_subtilisin-rel"/>
</dbReference>
<dbReference type="EMBL" id="BARW01018500">
    <property type="protein sequence ID" value="GAI99698.1"/>
    <property type="molecule type" value="Genomic_DNA"/>
</dbReference>